<sequence>MHRIPTKKGQIRPVIIKLRNNSVKSAIMRKRSPMKSNGYRLVDDVTKPNQGLINRLLLHPNIDSAWYFNGAVYGKTVAEERIKFDIYDNVNDVIENFRQYRRNGGSSQ</sequence>
<dbReference type="Proteomes" id="UP000828390">
    <property type="component" value="Unassembled WGS sequence"/>
</dbReference>
<evidence type="ECO:0000313" key="1">
    <source>
        <dbReference type="EMBL" id="KAH3701738.1"/>
    </source>
</evidence>
<organism evidence="1 2">
    <name type="scientific">Dreissena polymorpha</name>
    <name type="common">Zebra mussel</name>
    <name type="synonym">Mytilus polymorpha</name>
    <dbReference type="NCBI Taxonomy" id="45954"/>
    <lineage>
        <taxon>Eukaryota</taxon>
        <taxon>Metazoa</taxon>
        <taxon>Spiralia</taxon>
        <taxon>Lophotrochozoa</taxon>
        <taxon>Mollusca</taxon>
        <taxon>Bivalvia</taxon>
        <taxon>Autobranchia</taxon>
        <taxon>Heteroconchia</taxon>
        <taxon>Euheterodonta</taxon>
        <taxon>Imparidentia</taxon>
        <taxon>Neoheterodontei</taxon>
        <taxon>Myida</taxon>
        <taxon>Dreissenoidea</taxon>
        <taxon>Dreissenidae</taxon>
        <taxon>Dreissena</taxon>
    </lineage>
</organism>
<reference evidence="1" key="1">
    <citation type="journal article" date="2019" name="bioRxiv">
        <title>The Genome of the Zebra Mussel, Dreissena polymorpha: A Resource for Invasive Species Research.</title>
        <authorList>
            <person name="McCartney M.A."/>
            <person name="Auch B."/>
            <person name="Kono T."/>
            <person name="Mallez S."/>
            <person name="Zhang Y."/>
            <person name="Obille A."/>
            <person name="Becker A."/>
            <person name="Abrahante J.E."/>
            <person name="Garbe J."/>
            <person name="Badalamenti J.P."/>
            <person name="Herman A."/>
            <person name="Mangelson H."/>
            <person name="Liachko I."/>
            <person name="Sullivan S."/>
            <person name="Sone E.D."/>
            <person name="Koren S."/>
            <person name="Silverstein K.A.T."/>
            <person name="Beckman K.B."/>
            <person name="Gohl D.M."/>
        </authorList>
    </citation>
    <scope>NUCLEOTIDE SEQUENCE</scope>
    <source>
        <strain evidence="1">Duluth1</strain>
        <tissue evidence="1">Whole animal</tissue>
    </source>
</reference>
<protein>
    <submittedName>
        <fullName evidence="1">Uncharacterized protein</fullName>
    </submittedName>
</protein>
<proteinExistence type="predicted"/>
<evidence type="ECO:0000313" key="2">
    <source>
        <dbReference type="Proteomes" id="UP000828390"/>
    </source>
</evidence>
<dbReference type="EMBL" id="JAIWYP010000015">
    <property type="protein sequence ID" value="KAH3701738.1"/>
    <property type="molecule type" value="Genomic_DNA"/>
</dbReference>
<name>A0A9D3YMR6_DREPO</name>
<dbReference type="AlphaFoldDB" id="A0A9D3YMR6"/>
<accession>A0A9D3YMR6</accession>
<reference evidence="1" key="2">
    <citation type="submission" date="2020-11" db="EMBL/GenBank/DDBJ databases">
        <authorList>
            <person name="McCartney M.A."/>
            <person name="Auch B."/>
            <person name="Kono T."/>
            <person name="Mallez S."/>
            <person name="Becker A."/>
            <person name="Gohl D.M."/>
            <person name="Silverstein K.A.T."/>
            <person name="Koren S."/>
            <person name="Bechman K.B."/>
            <person name="Herman A."/>
            <person name="Abrahante J.E."/>
            <person name="Garbe J."/>
        </authorList>
    </citation>
    <scope>NUCLEOTIDE SEQUENCE</scope>
    <source>
        <strain evidence="1">Duluth1</strain>
        <tissue evidence="1">Whole animal</tissue>
    </source>
</reference>
<gene>
    <name evidence="1" type="ORF">DPMN_076732</name>
</gene>
<keyword evidence="2" id="KW-1185">Reference proteome</keyword>
<comment type="caution">
    <text evidence="1">The sequence shown here is derived from an EMBL/GenBank/DDBJ whole genome shotgun (WGS) entry which is preliminary data.</text>
</comment>